<dbReference type="GeneID" id="37068788"/>
<dbReference type="RefSeq" id="XP_025400313.1">
    <property type="nucleotide sequence ID" value="XM_025546551.1"/>
</dbReference>
<evidence type="ECO:0000313" key="3">
    <source>
        <dbReference type="EMBL" id="PWY84971.1"/>
    </source>
</evidence>
<dbReference type="VEuPathDB" id="FungiDB:BO70DRAFT_395647"/>
<keyword evidence="4" id="KW-1185">Reference proteome</keyword>
<organism evidence="3 4">
    <name type="scientific">Aspergillus heteromorphus CBS 117.55</name>
    <dbReference type="NCBI Taxonomy" id="1448321"/>
    <lineage>
        <taxon>Eukaryota</taxon>
        <taxon>Fungi</taxon>
        <taxon>Dikarya</taxon>
        <taxon>Ascomycota</taxon>
        <taxon>Pezizomycotina</taxon>
        <taxon>Eurotiomycetes</taxon>
        <taxon>Eurotiomycetidae</taxon>
        <taxon>Eurotiales</taxon>
        <taxon>Aspergillaceae</taxon>
        <taxon>Aspergillus</taxon>
        <taxon>Aspergillus subgen. Circumdati</taxon>
    </lineage>
</organism>
<comment type="caution">
    <text evidence="3">The sequence shown here is derived from an EMBL/GenBank/DDBJ whole genome shotgun (WGS) entry which is preliminary data.</text>
</comment>
<feature type="transmembrane region" description="Helical" evidence="1">
    <location>
        <begin position="346"/>
        <end position="367"/>
    </location>
</feature>
<keyword evidence="1" id="KW-0812">Transmembrane</keyword>
<gene>
    <name evidence="3" type="ORF">BO70DRAFT_395647</name>
</gene>
<evidence type="ECO:0000256" key="1">
    <source>
        <dbReference type="SAM" id="Phobius"/>
    </source>
</evidence>
<dbReference type="EMBL" id="MSFL01000009">
    <property type="protein sequence ID" value="PWY84971.1"/>
    <property type="molecule type" value="Genomic_DNA"/>
</dbReference>
<dbReference type="AlphaFoldDB" id="A0A317WH05"/>
<keyword evidence="1" id="KW-0472">Membrane</keyword>
<feature type="chain" id="PRO_5016351859" evidence="2">
    <location>
        <begin position="23"/>
        <end position="410"/>
    </location>
</feature>
<feature type="transmembrane region" description="Helical" evidence="1">
    <location>
        <begin position="379"/>
        <end position="400"/>
    </location>
</feature>
<sequence length="410" mass="45074">MVTTRSMIGLLALAQSVGVLAAVDTSYNSSLNFRPNNVTGLWYPLYDWVGSYYNATLEFELTPTTVGSSTNDSVCTNLQGKTVTAERSSYLAITETGIWDRDPQNPVNLFLTVWPTDYDFWAEPLDANIASVSDYSILSSNPIYSWDTASNTNNFDLNLTTTATNNNTYQLSAEYTYPRMSSVLLNFTSCNPTTTTDSSSETWRMFLINQDDEGPDGFTWSYPTLEMQFDDRTANLTIEGEFMAYPYHPQGLGNGTSVSIAGTVKMVFRGVMDDDRSDILVQGDGQPTWERTVGFANASIILDVESGLILTTLFVGFFSGIFIATPPPLPFVILSKGKSKVGSSMGMAFVLHRIGILAEGTWSGGVLPREAGRLDWAGLWVYAGVFACASSFVFCLLMFWPLRMQVGVKA</sequence>
<dbReference type="STRING" id="1448321.A0A317WH05"/>
<dbReference type="OrthoDB" id="5054768at2759"/>
<reference evidence="3 4" key="1">
    <citation type="submission" date="2016-12" db="EMBL/GenBank/DDBJ databases">
        <title>The genomes of Aspergillus section Nigri reveals drivers in fungal speciation.</title>
        <authorList>
            <consortium name="DOE Joint Genome Institute"/>
            <person name="Vesth T.C."/>
            <person name="Nybo J."/>
            <person name="Theobald S."/>
            <person name="Brandl J."/>
            <person name="Frisvad J.C."/>
            <person name="Nielsen K.F."/>
            <person name="Lyhne E.K."/>
            <person name="Kogle M.E."/>
            <person name="Kuo A."/>
            <person name="Riley R."/>
            <person name="Clum A."/>
            <person name="Nolan M."/>
            <person name="Lipzen A."/>
            <person name="Salamov A."/>
            <person name="Henrissat B."/>
            <person name="Wiebenga A."/>
            <person name="De Vries R.P."/>
            <person name="Grigoriev I.V."/>
            <person name="Mortensen U.H."/>
            <person name="Andersen M.R."/>
            <person name="Baker S.E."/>
        </authorList>
    </citation>
    <scope>NUCLEOTIDE SEQUENCE [LARGE SCALE GENOMIC DNA]</scope>
    <source>
        <strain evidence="3 4">CBS 117.55</strain>
    </source>
</reference>
<keyword evidence="1" id="KW-1133">Transmembrane helix</keyword>
<name>A0A317WH05_9EURO</name>
<accession>A0A317WH05</accession>
<evidence type="ECO:0000256" key="2">
    <source>
        <dbReference type="SAM" id="SignalP"/>
    </source>
</evidence>
<feature type="signal peptide" evidence="2">
    <location>
        <begin position="1"/>
        <end position="22"/>
    </location>
</feature>
<proteinExistence type="predicted"/>
<feature type="transmembrane region" description="Helical" evidence="1">
    <location>
        <begin position="308"/>
        <end position="334"/>
    </location>
</feature>
<protein>
    <submittedName>
        <fullName evidence="3">Uncharacterized protein</fullName>
    </submittedName>
</protein>
<dbReference type="Proteomes" id="UP000247233">
    <property type="component" value="Unassembled WGS sequence"/>
</dbReference>
<evidence type="ECO:0000313" key="4">
    <source>
        <dbReference type="Proteomes" id="UP000247233"/>
    </source>
</evidence>
<keyword evidence="2" id="KW-0732">Signal</keyword>